<name>A0ACD5T6P2_AVESA</name>
<keyword evidence="2" id="KW-1185">Reference proteome</keyword>
<sequence>MGGGDASGAGAPEEEQEQKRAAAAAYDYEGDARWADYWSNVLVPPHLAAKPEVLGHFRRKFYQRYVDRDLVVEPMSSTGSTQPSRPDIRSSPSASSESVRARNTGSSSRSAAPPPQQTNTAGNPLRFDARTIHFSINAWVLVVAGLGMLPILPKHLADRACKLSLLGTVLSSGYSLYSTYGKPRELNMAAIQGWLQTVLGAKDFIHLMFSLLLVTSQLHLKIAALPVFCWALDHVARFLRRNFAHSSFYRGYLEEPCLWVETNNTTLSLLSSNAELALGFLLIISLFSWRRNIVQTFMYWNVLKMMYRAPVTSSYHQSVWAKIGRTVNPYIHRYAPFLETPISAVQRWWVR</sequence>
<evidence type="ECO:0000313" key="1">
    <source>
        <dbReference type="EnsemblPlants" id="AVESA.00010b.r2.1AG0001290.1.CDS"/>
    </source>
</evidence>
<proteinExistence type="predicted"/>
<protein>
    <submittedName>
        <fullName evidence="1">Uncharacterized protein</fullName>
    </submittedName>
</protein>
<reference evidence="1" key="1">
    <citation type="submission" date="2021-05" db="EMBL/GenBank/DDBJ databases">
        <authorList>
            <person name="Scholz U."/>
            <person name="Mascher M."/>
            <person name="Fiebig A."/>
        </authorList>
    </citation>
    <scope>NUCLEOTIDE SEQUENCE [LARGE SCALE GENOMIC DNA]</scope>
</reference>
<dbReference type="Proteomes" id="UP001732700">
    <property type="component" value="Chromosome 1A"/>
</dbReference>
<accession>A0ACD5T6P2</accession>
<reference evidence="1" key="2">
    <citation type="submission" date="2025-09" db="UniProtKB">
        <authorList>
            <consortium name="EnsemblPlants"/>
        </authorList>
    </citation>
    <scope>IDENTIFICATION</scope>
</reference>
<organism evidence="1 2">
    <name type="scientific">Avena sativa</name>
    <name type="common">Oat</name>
    <dbReference type="NCBI Taxonomy" id="4498"/>
    <lineage>
        <taxon>Eukaryota</taxon>
        <taxon>Viridiplantae</taxon>
        <taxon>Streptophyta</taxon>
        <taxon>Embryophyta</taxon>
        <taxon>Tracheophyta</taxon>
        <taxon>Spermatophyta</taxon>
        <taxon>Magnoliopsida</taxon>
        <taxon>Liliopsida</taxon>
        <taxon>Poales</taxon>
        <taxon>Poaceae</taxon>
        <taxon>BOP clade</taxon>
        <taxon>Pooideae</taxon>
        <taxon>Poodae</taxon>
        <taxon>Poeae</taxon>
        <taxon>Poeae Chloroplast Group 1 (Aveneae type)</taxon>
        <taxon>Aveninae</taxon>
        <taxon>Avena</taxon>
    </lineage>
</organism>
<evidence type="ECO:0000313" key="2">
    <source>
        <dbReference type="Proteomes" id="UP001732700"/>
    </source>
</evidence>
<dbReference type="EnsemblPlants" id="AVESA.00010b.r2.1AG0001290.1">
    <property type="protein sequence ID" value="AVESA.00010b.r2.1AG0001290.1.CDS"/>
    <property type="gene ID" value="AVESA.00010b.r2.1AG0001290"/>
</dbReference>